<dbReference type="KEGG" id="ppi:YSA_09218"/>
<gene>
    <name evidence="1" type="ORF">YSA_09218</name>
</gene>
<dbReference type="AlphaFoldDB" id="I3V1Y4"/>
<protein>
    <submittedName>
        <fullName evidence="1">Uncharacterized protein</fullName>
    </submittedName>
</protein>
<dbReference type="HOGENOM" id="CLU_3357882_0_0_6"/>
<evidence type="ECO:0000313" key="2">
    <source>
        <dbReference type="Proteomes" id="UP000005268"/>
    </source>
</evidence>
<reference evidence="1 2" key="1">
    <citation type="journal article" date="2012" name="J. Bacteriol.">
        <title>Complete Genome Sequence of the Naphthalene-Degrading Pseudomonas putida Strain ND6.</title>
        <authorList>
            <person name="Li S."/>
            <person name="Zhao H."/>
            <person name="Li Y."/>
            <person name="Niu S."/>
            <person name="Cai B."/>
        </authorList>
    </citation>
    <scope>NUCLEOTIDE SEQUENCE [LARGE SCALE GENOMIC DNA]</scope>
    <source>
        <strain evidence="1 2">ND6</strain>
    </source>
</reference>
<organism evidence="1 2">
    <name type="scientific">Pseudomonas putida ND6</name>
    <dbReference type="NCBI Taxonomy" id="231023"/>
    <lineage>
        <taxon>Bacteria</taxon>
        <taxon>Pseudomonadati</taxon>
        <taxon>Pseudomonadota</taxon>
        <taxon>Gammaproteobacteria</taxon>
        <taxon>Pseudomonadales</taxon>
        <taxon>Pseudomonadaceae</taxon>
        <taxon>Pseudomonas</taxon>
    </lineage>
</organism>
<evidence type="ECO:0000313" key="1">
    <source>
        <dbReference type="EMBL" id="AFK71755.1"/>
    </source>
</evidence>
<proteinExistence type="predicted"/>
<dbReference type="EMBL" id="CP003588">
    <property type="protein sequence ID" value="AFK71755.1"/>
    <property type="molecule type" value="Genomic_DNA"/>
</dbReference>
<name>I3V1Y4_PSEPU</name>
<sequence length="36" mass="4077">MKLRGPCAKEPHNSWHQYIDPVLARVDEDADSPDGE</sequence>
<accession>I3V1Y4</accession>
<dbReference type="Proteomes" id="UP000005268">
    <property type="component" value="Chromosome"/>
</dbReference>